<keyword evidence="3 6" id="KW-0812">Transmembrane</keyword>
<keyword evidence="5 6" id="KW-0472">Membrane</keyword>
<feature type="transmembrane region" description="Helical" evidence="6">
    <location>
        <begin position="169"/>
        <end position="192"/>
    </location>
</feature>
<evidence type="ECO:0000256" key="4">
    <source>
        <dbReference type="ARBA" id="ARBA00022989"/>
    </source>
</evidence>
<feature type="transmembrane region" description="Helical" evidence="6">
    <location>
        <begin position="31"/>
        <end position="49"/>
    </location>
</feature>
<accession>A0A2K5AT71</accession>
<evidence type="ECO:0000256" key="6">
    <source>
        <dbReference type="SAM" id="Phobius"/>
    </source>
</evidence>
<comment type="subcellular location">
    <subcellularLocation>
        <location evidence="1">Cell membrane</location>
        <topology evidence="1">Multi-pass membrane protein</topology>
    </subcellularLocation>
</comment>
<feature type="transmembrane region" description="Helical" evidence="6">
    <location>
        <begin position="246"/>
        <end position="269"/>
    </location>
</feature>
<evidence type="ECO:0000313" key="8">
    <source>
        <dbReference type="Proteomes" id="UP000236248"/>
    </source>
</evidence>
<keyword evidence="4 6" id="KW-1133">Transmembrane helix</keyword>
<dbReference type="Proteomes" id="UP000236248">
    <property type="component" value="Chromosome NCAV"/>
</dbReference>
<reference evidence="8" key="1">
    <citation type="submission" date="2018-01" db="EMBL/GenBank/DDBJ databases">
        <authorList>
            <person name="Kerou L M."/>
        </authorList>
    </citation>
    <scope>NUCLEOTIDE SEQUENCE [LARGE SCALE GENOMIC DNA]</scope>
    <source>
        <strain evidence="8">SCU2</strain>
    </source>
</reference>
<dbReference type="Pfam" id="PF03706">
    <property type="entry name" value="LPG_synthase_TM"/>
    <property type="match status" value="1"/>
</dbReference>
<evidence type="ECO:0000313" key="7">
    <source>
        <dbReference type="EMBL" id="SPC34819.1"/>
    </source>
</evidence>
<feature type="transmembrane region" description="Helical" evidence="6">
    <location>
        <begin position="55"/>
        <end position="76"/>
    </location>
</feature>
<gene>
    <name evidence="7" type="ORF">NCAV_1656</name>
</gene>
<dbReference type="AlphaFoldDB" id="A0A2K5AT71"/>
<evidence type="ECO:0000256" key="1">
    <source>
        <dbReference type="ARBA" id="ARBA00004651"/>
    </source>
</evidence>
<dbReference type="PANTHER" id="PTHR37693:SF1">
    <property type="entry name" value="INTEGRAL MEMBRANE PROTEIN"/>
    <property type="match status" value="1"/>
</dbReference>
<evidence type="ECO:0000256" key="2">
    <source>
        <dbReference type="ARBA" id="ARBA00022475"/>
    </source>
</evidence>
<evidence type="ECO:0000256" key="3">
    <source>
        <dbReference type="ARBA" id="ARBA00022692"/>
    </source>
</evidence>
<evidence type="ECO:0008006" key="9">
    <source>
        <dbReference type="Google" id="ProtNLM"/>
    </source>
</evidence>
<name>A0A2K5AT71_9ARCH</name>
<keyword evidence="8" id="KW-1185">Reference proteome</keyword>
<dbReference type="NCBIfam" id="TIGR00374">
    <property type="entry name" value="flippase-like domain"/>
    <property type="match status" value="1"/>
</dbReference>
<evidence type="ECO:0000256" key="5">
    <source>
        <dbReference type="ARBA" id="ARBA00023136"/>
    </source>
</evidence>
<dbReference type="PANTHER" id="PTHR37693">
    <property type="entry name" value="PHOSPHATIDYLGLYCEROL LYSYLTRANSFERASE"/>
    <property type="match status" value="1"/>
</dbReference>
<sequence length="349" mass="38349">MNTAYIRRGQRANYLILLTVYGNVRKGLGRVIAIIASIVPLILISLFLHVGVEDILSIGLFPFIVSCLIALAKLFIQGLRFHYYVRSFIGDGVAKMSSNVQIRMGSEFVTLTTPAYTGGEWVRVAWLYKNGVHSGKGLWIITIEIISDVLVGSTLAYIAMIIAFGAHNYVVSTAILVITTPVFVSYLILLTLSAKKTLQMPRFTRPLLTRLFGIEKGERWTNVMNDSLRVLCETSRMYLKRSSLRIFAVGLALTFVGAALHALTFMIVASAKASIGFFESLVMVAAAISIGTIPISPGGSGLTELGIAYYLNTFNIDPAAFGDVIIVWRIASYHVPLFVSWALLVRSLR</sequence>
<feature type="transmembrane region" description="Helical" evidence="6">
    <location>
        <begin position="138"/>
        <end position="163"/>
    </location>
</feature>
<organism evidence="7 8">
    <name type="scientific">Candidatus Nitrosocaldus cavascurensis</name>
    <dbReference type="NCBI Taxonomy" id="2058097"/>
    <lineage>
        <taxon>Archaea</taxon>
        <taxon>Nitrososphaerota</taxon>
        <taxon>Nitrososphaeria</taxon>
        <taxon>Candidatus Nitrosocaldales</taxon>
        <taxon>Candidatus Nitrosocaldaceae</taxon>
        <taxon>Candidatus Nitrosocaldus</taxon>
    </lineage>
</organism>
<dbReference type="InterPro" id="IPR022791">
    <property type="entry name" value="L-PG_synthase/AglD"/>
</dbReference>
<dbReference type="EMBL" id="LT981265">
    <property type="protein sequence ID" value="SPC34819.1"/>
    <property type="molecule type" value="Genomic_DNA"/>
</dbReference>
<proteinExistence type="predicted"/>
<dbReference type="KEGG" id="ncv:NCAV_1656"/>
<dbReference type="GO" id="GO:0005886">
    <property type="term" value="C:plasma membrane"/>
    <property type="evidence" value="ECO:0007669"/>
    <property type="project" value="UniProtKB-SubCell"/>
</dbReference>
<keyword evidence="2" id="KW-1003">Cell membrane</keyword>
<protein>
    <recommendedName>
        <fullName evidence="9">Flippase-like domain-containing protein</fullName>
    </recommendedName>
</protein>